<dbReference type="InterPro" id="IPR036390">
    <property type="entry name" value="WH_DNA-bd_sf"/>
</dbReference>
<dbReference type="Proteomes" id="UP000548304">
    <property type="component" value="Unassembled WGS sequence"/>
</dbReference>
<dbReference type="EMBL" id="JACBYW010000001">
    <property type="protein sequence ID" value="NYH77221.1"/>
    <property type="molecule type" value="Genomic_DNA"/>
</dbReference>
<dbReference type="SUPFAM" id="SSF46785">
    <property type="entry name" value="Winged helix' DNA-binding domain"/>
    <property type="match status" value="1"/>
</dbReference>
<dbReference type="AlphaFoldDB" id="A0A852YR53"/>
<organism evidence="1 2">
    <name type="scientific">Actinopolyspora biskrensis</name>
    <dbReference type="NCBI Taxonomy" id="1470178"/>
    <lineage>
        <taxon>Bacteria</taxon>
        <taxon>Bacillati</taxon>
        <taxon>Actinomycetota</taxon>
        <taxon>Actinomycetes</taxon>
        <taxon>Actinopolysporales</taxon>
        <taxon>Actinopolysporaceae</taxon>
        <taxon>Actinopolyspora</taxon>
    </lineage>
</organism>
<comment type="caution">
    <text evidence="1">The sequence shown here is derived from an EMBL/GenBank/DDBJ whole genome shotgun (WGS) entry which is preliminary data.</text>
</comment>
<protein>
    <submittedName>
        <fullName evidence="1">Uncharacterized protein</fullName>
    </submittedName>
</protein>
<reference evidence="1 2" key="1">
    <citation type="submission" date="2020-07" db="EMBL/GenBank/DDBJ databases">
        <title>Genomic Encyclopedia of Type Strains, Phase III (KMG-III): the genomes of soil and plant-associated and newly described type strains.</title>
        <authorList>
            <person name="Whitman W."/>
        </authorList>
    </citation>
    <scope>NUCLEOTIDE SEQUENCE [LARGE SCALE GENOMIC DNA]</scope>
    <source>
        <strain evidence="1 2">CECT 8576</strain>
    </source>
</reference>
<accession>A0A852YR53</accession>
<evidence type="ECO:0000313" key="1">
    <source>
        <dbReference type="EMBL" id="NYH77221.1"/>
    </source>
</evidence>
<dbReference type="RefSeq" id="WP_179533797.1">
    <property type="nucleotide sequence ID" value="NZ_JACBYW010000001.1"/>
</dbReference>
<keyword evidence="2" id="KW-1185">Reference proteome</keyword>
<proteinExistence type="predicted"/>
<name>A0A852YR53_9ACTN</name>
<sequence>MTTQERSQQKSFAAKRRALEDAAYRKGLHPTRVFPVLFPVHEVEVRATTRVGRPYGLIDKFLERSIAEGGITTITDLADFLGLDAVLVDRALRVLRRIGHLRPHDDELVLTPLAHESLSDGTRYEIRREERRKIYFEGFQSQPLHRRHYEDSSAFLTPVEAETRAKEERFSQLLSTRPFRKDALAALEKHPERGKFNLPLTVENPREIQPEYVFLPLYLVRAIARGGHLRYLAYDEANVGEFDEGLSELCTQQPEIARALQNETPSVAEQKYSVQKWLDKNAPSGRSPFQHPDGSWQVNFAPEDFEPVGSRSIRDVGSFVDLRTVVVRMWCQDHDVRRRALLKRVESQLDRFRYKPQDRADELRMTGDQLEFPGLDESRLRALATEAGRSDLVDRLDQVVGTPAQDT</sequence>
<evidence type="ECO:0000313" key="2">
    <source>
        <dbReference type="Proteomes" id="UP000548304"/>
    </source>
</evidence>
<gene>
    <name evidence="1" type="ORF">FHR84_000535</name>
</gene>